<feature type="signal peptide" evidence="1">
    <location>
        <begin position="1"/>
        <end position="24"/>
    </location>
</feature>
<feature type="chain" id="PRO_5031482206" evidence="1">
    <location>
        <begin position="25"/>
        <end position="290"/>
    </location>
</feature>
<name>A0A7Y0B0G9_9HYPH</name>
<proteinExistence type="predicted"/>
<dbReference type="EMBL" id="JABBGK010000009">
    <property type="protein sequence ID" value="NML76867.1"/>
    <property type="molecule type" value="Genomic_DNA"/>
</dbReference>
<evidence type="ECO:0000313" key="2">
    <source>
        <dbReference type="EMBL" id="NML76867.1"/>
    </source>
</evidence>
<evidence type="ECO:0000313" key="3">
    <source>
        <dbReference type="Proteomes" id="UP000541470"/>
    </source>
</evidence>
<keyword evidence="1" id="KW-0732">Signal</keyword>
<dbReference type="Pfam" id="PF13557">
    <property type="entry name" value="Phenol_MetA_deg"/>
    <property type="match status" value="1"/>
</dbReference>
<organism evidence="2 3">
    <name type="scientific">Rhizobium terricola</name>
    <dbReference type="NCBI Taxonomy" id="2728849"/>
    <lineage>
        <taxon>Bacteria</taxon>
        <taxon>Pseudomonadati</taxon>
        <taxon>Pseudomonadota</taxon>
        <taxon>Alphaproteobacteria</taxon>
        <taxon>Hyphomicrobiales</taxon>
        <taxon>Rhizobiaceae</taxon>
        <taxon>Rhizobium/Agrobacterium group</taxon>
        <taxon>Rhizobium</taxon>
    </lineage>
</organism>
<reference evidence="2 3" key="1">
    <citation type="submission" date="2020-04" db="EMBL/GenBank/DDBJ databases">
        <title>Rhizobium sp. S-51 isolated from soil.</title>
        <authorList>
            <person name="Dahal R.H."/>
        </authorList>
    </citation>
    <scope>NUCLEOTIDE SEQUENCE [LARGE SCALE GENOMIC DNA]</scope>
    <source>
        <strain evidence="2 3">S-51</strain>
    </source>
</reference>
<dbReference type="AlphaFoldDB" id="A0A7Y0B0G9"/>
<dbReference type="RefSeq" id="WP_169595434.1">
    <property type="nucleotide sequence ID" value="NZ_JABBGK010000009.1"/>
</dbReference>
<comment type="caution">
    <text evidence="2">The sequence shown here is derived from an EMBL/GenBank/DDBJ whole genome shotgun (WGS) entry which is preliminary data.</text>
</comment>
<accession>A0A7Y0B0G9</accession>
<gene>
    <name evidence="2" type="ORF">HHL25_22250</name>
</gene>
<dbReference type="Proteomes" id="UP000541470">
    <property type="component" value="Unassembled WGS sequence"/>
</dbReference>
<keyword evidence="3" id="KW-1185">Reference proteome</keyword>
<sequence>MNINRLWGAASLVASLATAFQAHAIDTSPGDYTLLPPETAVALQYFQYSTADELNVEGVGDVPGTQVDAVLAVSRVLYYGDAGGVRYGLQAYLPYGGFTEAKIGGSAVNEANGLGDLTVGATAWLIEPSNPVTGTTLAATAFLTMPTGSYDASGVSIGSGTYTVTPQIGFIQGLGAGFFFDGTFDVALSRDHDEGGVTLSRDPSYQVQTYLRYQPSQRTSFSIGYSGKFGGEAYSDGAYTGSKTRVDSLRIFANHFLTPTVQIEAMLSKDFNVEGGPSNTVTQIRLLKVF</sequence>
<protein>
    <submittedName>
        <fullName evidence="2">Transporter</fullName>
    </submittedName>
</protein>
<dbReference type="InterPro" id="IPR025737">
    <property type="entry name" value="FApF"/>
</dbReference>
<evidence type="ECO:0000256" key="1">
    <source>
        <dbReference type="SAM" id="SignalP"/>
    </source>
</evidence>